<evidence type="ECO:0000313" key="8">
    <source>
        <dbReference type="Proteomes" id="UP000515123"/>
    </source>
</evidence>
<evidence type="ECO:0000313" key="9">
    <source>
        <dbReference type="RefSeq" id="XP_020109103.1"/>
    </source>
</evidence>
<evidence type="ECO:0000256" key="3">
    <source>
        <dbReference type="ARBA" id="ARBA00022692"/>
    </source>
</evidence>
<comment type="subcellular location">
    <subcellularLocation>
        <location evidence="1">Membrane</location>
        <topology evidence="1">Multi-pass membrane protein</topology>
    </subcellularLocation>
</comment>
<dbReference type="PANTHER" id="PTHR22911">
    <property type="entry name" value="ACYL-MALONYL CONDENSING ENZYME-RELATED"/>
    <property type="match status" value="1"/>
</dbReference>
<dbReference type="RefSeq" id="XP_020109103.1">
    <property type="nucleotide sequence ID" value="XM_020253514.1"/>
</dbReference>
<dbReference type="InterPro" id="IPR037185">
    <property type="entry name" value="EmrE-like"/>
</dbReference>
<feature type="transmembrane region" description="Helical" evidence="6">
    <location>
        <begin position="255"/>
        <end position="275"/>
    </location>
</feature>
<feature type="transmembrane region" description="Helical" evidence="6">
    <location>
        <begin position="216"/>
        <end position="235"/>
    </location>
</feature>
<proteinExistence type="inferred from homology"/>
<protein>
    <submittedName>
        <fullName evidence="9">Uncharacterized protein LOC109724636 isoform X1</fullName>
    </submittedName>
</protein>
<dbReference type="GeneID" id="109724636"/>
<feature type="transmembrane region" description="Helical" evidence="6">
    <location>
        <begin position="154"/>
        <end position="174"/>
    </location>
</feature>
<feature type="transmembrane region" description="Helical" evidence="6">
    <location>
        <begin position="93"/>
        <end position="109"/>
    </location>
</feature>
<evidence type="ECO:0000259" key="7">
    <source>
        <dbReference type="Pfam" id="PF00892"/>
    </source>
</evidence>
<keyword evidence="8" id="KW-1185">Reference proteome</keyword>
<dbReference type="Pfam" id="PF00892">
    <property type="entry name" value="EamA"/>
    <property type="match status" value="1"/>
</dbReference>
<comment type="similarity">
    <text evidence="2">Belongs to the drug/metabolite transporter (DMT) superfamily. Plant drug/metabolite exporter (P-DME) (TC 2.A.7.4) family.</text>
</comment>
<evidence type="ECO:0000256" key="4">
    <source>
        <dbReference type="ARBA" id="ARBA00022989"/>
    </source>
</evidence>
<feature type="transmembrane region" description="Helical" evidence="6">
    <location>
        <begin position="313"/>
        <end position="331"/>
    </location>
</feature>
<keyword evidence="4 6" id="KW-1133">Transmembrane helix</keyword>
<gene>
    <name evidence="9" type="primary">LOC109724636</name>
</gene>
<dbReference type="SUPFAM" id="SSF103481">
    <property type="entry name" value="Multidrug resistance efflux transporter EmrE"/>
    <property type="match status" value="2"/>
</dbReference>
<dbReference type="Proteomes" id="UP000515123">
    <property type="component" value="Linkage group 19"/>
</dbReference>
<dbReference type="GO" id="GO:0016020">
    <property type="term" value="C:membrane"/>
    <property type="evidence" value="ECO:0007669"/>
    <property type="project" value="UniProtKB-SubCell"/>
</dbReference>
<dbReference type="AlphaFoldDB" id="A0A6P5GT98"/>
<feature type="domain" description="EamA" evidence="7">
    <location>
        <begin position="95"/>
        <end position="227"/>
    </location>
</feature>
<feature type="transmembrane region" description="Helical" evidence="6">
    <location>
        <begin position="121"/>
        <end position="142"/>
    </location>
</feature>
<accession>A0A6P5GT98</accession>
<reference evidence="8" key="1">
    <citation type="journal article" date="2015" name="Nat. Genet.">
        <title>The pineapple genome and the evolution of CAM photosynthesis.</title>
        <authorList>
            <person name="Ming R."/>
            <person name="VanBuren R."/>
            <person name="Wai C.M."/>
            <person name="Tang H."/>
            <person name="Schatz M.C."/>
            <person name="Bowers J.E."/>
            <person name="Lyons E."/>
            <person name="Wang M.L."/>
            <person name="Chen J."/>
            <person name="Biggers E."/>
            <person name="Zhang J."/>
            <person name="Huang L."/>
            <person name="Zhang L."/>
            <person name="Miao W."/>
            <person name="Zhang J."/>
            <person name="Ye Z."/>
            <person name="Miao C."/>
            <person name="Lin Z."/>
            <person name="Wang H."/>
            <person name="Zhou H."/>
            <person name="Yim W.C."/>
            <person name="Priest H.D."/>
            <person name="Zheng C."/>
            <person name="Woodhouse M."/>
            <person name="Edger P.P."/>
            <person name="Guyot R."/>
            <person name="Guo H.B."/>
            <person name="Guo H."/>
            <person name="Zheng G."/>
            <person name="Singh R."/>
            <person name="Sharma A."/>
            <person name="Min X."/>
            <person name="Zheng Y."/>
            <person name="Lee H."/>
            <person name="Gurtowski J."/>
            <person name="Sedlazeck F.J."/>
            <person name="Harkess A."/>
            <person name="McKain M.R."/>
            <person name="Liao Z."/>
            <person name="Fang J."/>
            <person name="Liu J."/>
            <person name="Zhang X."/>
            <person name="Zhang Q."/>
            <person name="Hu W."/>
            <person name="Qin Y."/>
            <person name="Wang K."/>
            <person name="Chen L.Y."/>
            <person name="Shirley N."/>
            <person name="Lin Y.R."/>
            <person name="Liu L.Y."/>
            <person name="Hernandez A.G."/>
            <person name="Wright C.L."/>
            <person name="Bulone V."/>
            <person name="Tuskan G.A."/>
            <person name="Heath K."/>
            <person name="Zee F."/>
            <person name="Moore P.H."/>
            <person name="Sunkar R."/>
            <person name="Leebens-Mack J.H."/>
            <person name="Mockler T."/>
            <person name="Bennetzen J.L."/>
            <person name="Freeling M."/>
            <person name="Sankoff D."/>
            <person name="Paterson A.H."/>
            <person name="Zhu X."/>
            <person name="Yang X."/>
            <person name="Smith J.A."/>
            <person name="Cushman J.C."/>
            <person name="Paull R.E."/>
            <person name="Yu Q."/>
        </authorList>
    </citation>
    <scope>NUCLEOTIDE SEQUENCE [LARGE SCALE GENOMIC DNA]</scope>
    <source>
        <strain evidence="8">cv. F153</strain>
    </source>
</reference>
<reference evidence="9" key="2">
    <citation type="submission" date="2025-08" db="UniProtKB">
        <authorList>
            <consortium name="RefSeq"/>
        </authorList>
    </citation>
    <scope>IDENTIFICATION</scope>
    <source>
        <tissue evidence="9">Leaf</tissue>
    </source>
</reference>
<evidence type="ECO:0000256" key="1">
    <source>
        <dbReference type="ARBA" id="ARBA00004141"/>
    </source>
</evidence>
<organism evidence="8 9">
    <name type="scientific">Ananas comosus</name>
    <name type="common">Pineapple</name>
    <name type="synonym">Ananas ananas</name>
    <dbReference type="NCBI Taxonomy" id="4615"/>
    <lineage>
        <taxon>Eukaryota</taxon>
        <taxon>Viridiplantae</taxon>
        <taxon>Streptophyta</taxon>
        <taxon>Embryophyta</taxon>
        <taxon>Tracheophyta</taxon>
        <taxon>Spermatophyta</taxon>
        <taxon>Magnoliopsida</taxon>
        <taxon>Liliopsida</taxon>
        <taxon>Poales</taxon>
        <taxon>Bromeliaceae</taxon>
        <taxon>Bromelioideae</taxon>
        <taxon>Ananas</taxon>
    </lineage>
</organism>
<name>A0A6P5GT98_ANACO</name>
<dbReference type="InterPro" id="IPR000620">
    <property type="entry name" value="EamA_dom"/>
</dbReference>
<dbReference type="PANTHER" id="PTHR22911:SF6">
    <property type="entry name" value="SOLUTE CARRIER FAMILY 35 MEMBER G1"/>
    <property type="match status" value="1"/>
</dbReference>
<feature type="transmembrane region" description="Helical" evidence="6">
    <location>
        <begin position="180"/>
        <end position="204"/>
    </location>
</feature>
<keyword evidence="3 6" id="KW-0812">Transmembrane</keyword>
<evidence type="ECO:0000256" key="5">
    <source>
        <dbReference type="ARBA" id="ARBA00023136"/>
    </source>
</evidence>
<evidence type="ECO:0000256" key="6">
    <source>
        <dbReference type="SAM" id="Phobius"/>
    </source>
</evidence>
<keyword evidence="5 6" id="KW-0472">Membrane</keyword>
<evidence type="ECO:0000256" key="2">
    <source>
        <dbReference type="ARBA" id="ARBA00007635"/>
    </source>
</evidence>
<feature type="transmembrane region" description="Helical" evidence="6">
    <location>
        <begin position="287"/>
        <end position="307"/>
    </location>
</feature>
<dbReference type="OrthoDB" id="306876at2759"/>
<sequence>MALSDHDARDGGGGIGVHVVEVGEEEESGAAAADEISPLLAEVGGNKPTRMTIFSVSYPKNRHSTKEMISRAAESEVAFLNQFALWVWNESRYSGFLCMASSSAIYYFMDVLLDIFSVQSIPLFETIFTRCFILVIMSLLWLRRTGQSLIIPTNVRKILIFRSLAGFLSLLSFIYSVQNLPLSCAVLLNFATPIIASIGAKIILKENLAFMDIGGLACSFLGLLFIFQPMLFVTGSLDEPGQASNTLFLSTRNKIFPIFAGIFSSTLGGISYCLVRAAAKATNQPVYTVLSFGILACPLSLFCAYTFQEFQVPSFFTFLLMIVLGILAFFAETLSARGLQLERIGKLTNILYLKVLLSQLWSMTFLGAEPSFDKLLGCLVIVASVCTCVYFGPEKESE</sequence>